<dbReference type="Proteomes" id="UP000029525">
    <property type="component" value="Unassembled WGS sequence"/>
</dbReference>
<gene>
    <name evidence="6" type="ORF">HMPREF0647_01890</name>
</gene>
<dbReference type="Gene3D" id="3.40.50.10420">
    <property type="entry name" value="NagB/RpiA/CoA transferase-like"/>
    <property type="match status" value="1"/>
</dbReference>
<dbReference type="PANTHER" id="PTHR23407:SF1">
    <property type="entry name" value="5-FORMYLTETRAHYDROFOLATE CYCLO-LIGASE"/>
    <property type="match status" value="1"/>
</dbReference>
<keyword evidence="2 4" id="KW-0547">Nucleotide-binding</keyword>
<dbReference type="AlphaFoldDB" id="A0A096CJS5"/>
<dbReference type="GO" id="GO:0046872">
    <property type="term" value="F:metal ion binding"/>
    <property type="evidence" value="ECO:0007669"/>
    <property type="project" value="UniProtKB-KW"/>
</dbReference>
<evidence type="ECO:0000313" key="7">
    <source>
        <dbReference type="Proteomes" id="UP000029525"/>
    </source>
</evidence>
<dbReference type="PANTHER" id="PTHR23407">
    <property type="entry name" value="ATPASE INHIBITOR/5-FORMYLTETRAHYDROFOLATE CYCLO-LIGASE"/>
    <property type="match status" value="1"/>
</dbReference>
<comment type="caution">
    <text evidence="6">The sequence shown here is derived from an EMBL/GenBank/DDBJ whole genome shotgun (WGS) entry which is preliminary data.</text>
</comment>
<dbReference type="InterPro" id="IPR002698">
    <property type="entry name" value="FTHF_cligase"/>
</dbReference>
<dbReference type="GO" id="GO:0009396">
    <property type="term" value="P:folic acid-containing compound biosynthetic process"/>
    <property type="evidence" value="ECO:0007669"/>
    <property type="project" value="TreeGrafter"/>
</dbReference>
<dbReference type="GO" id="GO:0035999">
    <property type="term" value="P:tetrahydrofolate interconversion"/>
    <property type="evidence" value="ECO:0007669"/>
    <property type="project" value="TreeGrafter"/>
</dbReference>
<dbReference type="InterPro" id="IPR024185">
    <property type="entry name" value="FTHF_cligase-like_sf"/>
</dbReference>
<dbReference type="NCBIfam" id="TIGR02727">
    <property type="entry name" value="MTHFS_bact"/>
    <property type="match status" value="1"/>
</dbReference>
<feature type="binding site" evidence="4">
    <location>
        <position position="61"/>
    </location>
    <ligand>
        <name>substrate</name>
    </ligand>
</feature>
<evidence type="ECO:0000256" key="4">
    <source>
        <dbReference type="PIRSR" id="PIRSR006806-1"/>
    </source>
</evidence>
<name>A0A096CJS5_9BACT</name>
<dbReference type="InterPro" id="IPR037171">
    <property type="entry name" value="NagB/RpiA_transferase-like"/>
</dbReference>
<evidence type="ECO:0000313" key="6">
    <source>
        <dbReference type="EMBL" id="KGF45589.1"/>
    </source>
</evidence>
<proteinExistence type="inferred from homology"/>
<dbReference type="RefSeq" id="WP_036866051.1">
    <property type="nucleotide sequence ID" value="NZ_JRNQ01000006.1"/>
</dbReference>
<evidence type="ECO:0000256" key="3">
    <source>
        <dbReference type="ARBA" id="ARBA00022840"/>
    </source>
</evidence>
<dbReference type="Pfam" id="PF01812">
    <property type="entry name" value="5-FTHF_cyc-lig"/>
    <property type="match status" value="1"/>
</dbReference>
<comment type="cofactor">
    <cofactor evidence="5">
        <name>Mg(2+)</name>
        <dbReference type="ChEBI" id="CHEBI:18420"/>
    </cofactor>
</comment>
<accession>A0A096CJS5</accession>
<dbReference type="GO" id="GO:0030272">
    <property type="term" value="F:5-formyltetrahydrofolate cyclo-ligase activity"/>
    <property type="evidence" value="ECO:0007669"/>
    <property type="project" value="UniProtKB-EC"/>
</dbReference>
<dbReference type="OrthoDB" id="9801938at2"/>
<organism evidence="6 7">
    <name type="scientific">Prevotella bivia DNF00320</name>
    <dbReference type="NCBI Taxonomy" id="1401068"/>
    <lineage>
        <taxon>Bacteria</taxon>
        <taxon>Pseudomonadati</taxon>
        <taxon>Bacteroidota</taxon>
        <taxon>Bacteroidia</taxon>
        <taxon>Bacteroidales</taxon>
        <taxon>Prevotellaceae</taxon>
        <taxon>Prevotella</taxon>
    </lineage>
</organism>
<dbReference type="EMBL" id="JRNQ01000006">
    <property type="protein sequence ID" value="KGF45589.1"/>
    <property type="molecule type" value="Genomic_DNA"/>
</dbReference>
<dbReference type="GO" id="GO:0005524">
    <property type="term" value="F:ATP binding"/>
    <property type="evidence" value="ECO:0007669"/>
    <property type="project" value="UniProtKB-KW"/>
</dbReference>
<keyword evidence="5" id="KW-0460">Magnesium</keyword>
<comment type="similarity">
    <text evidence="1 5">Belongs to the 5-formyltetrahydrofolate cyclo-ligase family.</text>
</comment>
<comment type="catalytic activity">
    <reaction evidence="5">
        <text>(6S)-5-formyl-5,6,7,8-tetrahydrofolate + ATP = (6R)-5,10-methenyltetrahydrofolate + ADP + phosphate</text>
        <dbReference type="Rhea" id="RHEA:10488"/>
        <dbReference type="ChEBI" id="CHEBI:30616"/>
        <dbReference type="ChEBI" id="CHEBI:43474"/>
        <dbReference type="ChEBI" id="CHEBI:57455"/>
        <dbReference type="ChEBI" id="CHEBI:57457"/>
        <dbReference type="ChEBI" id="CHEBI:456216"/>
        <dbReference type="EC" id="6.3.3.2"/>
    </reaction>
</comment>
<keyword evidence="5" id="KW-0479">Metal-binding</keyword>
<evidence type="ECO:0000256" key="5">
    <source>
        <dbReference type="RuleBase" id="RU361279"/>
    </source>
</evidence>
<reference evidence="6 7" key="1">
    <citation type="submission" date="2014-07" db="EMBL/GenBank/DDBJ databases">
        <authorList>
            <person name="McCorrison J."/>
            <person name="Sanka R."/>
            <person name="Torralba M."/>
            <person name="Gillis M."/>
            <person name="Haft D.H."/>
            <person name="Methe B."/>
            <person name="Sutton G."/>
            <person name="Nelson K.E."/>
        </authorList>
    </citation>
    <scope>NUCLEOTIDE SEQUENCE [LARGE SCALE GENOMIC DNA]</scope>
    <source>
        <strain evidence="6 7">DNF00320</strain>
    </source>
</reference>
<feature type="binding site" evidence="4">
    <location>
        <begin position="10"/>
        <end position="14"/>
    </location>
    <ligand>
        <name>ATP</name>
        <dbReference type="ChEBI" id="CHEBI:30616"/>
    </ligand>
</feature>
<evidence type="ECO:0000256" key="1">
    <source>
        <dbReference type="ARBA" id="ARBA00010638"/>
    </source>
</evidence>
<dbReference type="SUPFAM" id="SSF100950">
    <property type="entry name" value="NagB/RpiA/CoA transferase-like"/>
    <property type="match status" value="1"/>
</dbReference>
<keyword evidence="3 4" id="KW-0067">ATP-binding</keyword>
<feature type="binding site" evidence="4">
    <location>
        <begin position="137"/>
        <end position="145"/>
    </location>
    <ligand>
        <name>ATP</name>
        <dbReference type="ChEBI" id="CHEBI:30616"/>
    </ligand>
</feature>
<keyword evidence="6" id="KW-0436">Ligase</keyword>
<dbReference type="PIRSF" id="PIRSF006806">
    <property type="entry name" value="FTHF_cligase"/>
    <property type="match status" value="1"/>
</dbReference>
<sequence>METISIQEKKKALRKEIKSRKANYSKEELKTISKPIIDKLLEDELIKNAHLIMAYFSMPDEVYTHTLLDRLLLLGKEVLLPVVISKTDMEIRYYKGKANMRIGAYGILEPMGEAFTNFKKIDTIIVPGVAFDHSGNRMGHGCGYYDRFLPKATHAKLLGICFPFQVVDEIPTEDTDQTIDKLVF</sequence>
<evidence type="ECO:0000256" key="2">
    <source>
        <dbReference type="ARBA" id="ARBA00022741"/>
    </source>
</evidence>
<protein>
    <recommendedName>
        <fullName evidence="5">5-formyltetrahydrofolate cyclo-ligase</fullName>
        <ecNumber evidence="5">6.3.3.2</ecNumber>
    </recommendedName>
</protein>
<dbReference type="EC" id="6.3.3.2" evidence="5"/>